<keyword evidence="2" id="KW-1185">Reference proteome</keyword>
<dbReference type="WBParaSite" id="Gr19_v10_g4984.t1">
    <property type="protein sequence ID" value="Gr19_v10_g4984.t1"/>
    <property type="gene ID" value="Gr19_v10_g4984"/>
</dbReference>
<feature type="transmembrane region" description="Helical" evidence="1">
    <location>
        <begin position="89"/>
        <end position="114"/>
    </location>
</feature>
<feature type="transmembrane region" description="Helical" evidence="1">
    <location>
        <begin position="62"/>
        <end position="82"/>
    </location>
</feature>
<feature type="transmembrane region" description="Helical" evidence="1">
    <location>
        <begin position="36"/>
        <end position="56"/>
    </location>
</feature>
<sequence>MNQFGSETNANANANNPYAQFRCFCTTLNTKDHAQLCGVLSFTLFLCLVVISMVVFGSLSMFYIVVGVVVYSLLMKSLFGVVNKLSILFYLLFEAIQIGFYLALLLYIVFPLLFLQIPRRNEICDEPQNHFEDYVELLLFVTLIASIKLHFARVFAHFFKYLTWNEQSLLHRAQYINGRGIHITMERQFPSLPPNFCWDTHTVKDDAFGRNTNTLAQLHPMELPPTYAQVIGASRKKGEGRGGHIELS</sequence>
<accession>A0A914HVX8</accession>
<reference evidence="3" key="1">
    <citation type="submission" date="2022-11" db="UniProtKB">
        <authorList>
            <consortium name="WormBaseParasite"/>
        </authorList>
    </citation>
    <scope>IDENTIFICATION</scope>
</reference>
<organism evidence="2 3">
    <name type="scientific">Globodera rostochiensis</name>
    <name type="common">Golden nematode worm</name>
    <name type="synonym">Heterodera rostochiensis</name>
    <dbReference type="NCBI Taxonomy" id="31243"/>
    <lineage>
        <taxon>Eukaryota</taxon>
        <taxon>Metazoa</taxon>
        <taxon>Ecdysozoa</taxon>
        <taxon>Nematoda</taxon>
        <taxon>Chromadorea</taxon>
        <taxon>Rhabditida</taxon>
        <taxon>Tylenchina</taxon>
        <taxon>Tylenchomorpha</taxon>
        <taxon>Tylenchoidea</taxon>
        <taxon>Heteroderidae</taxon>
        <taxon>Heteroderinae</taxon>
        <taxon>Globodera</taxon>
    </lineage>
</organism>
<evidence type="ECO:0000256" key="1">
    <source>
        <dbReference type="SAM" id="Phobius"/>
    </source>
</evidence>
<keyword evidence="1" id="KW-1133">Transmembrane helix</keyword>
<evidence type="ECO:0000313" key="2">
    <source>
        <dbReference type="Proteomes" id="UP000887572"/>
    </source>
</evidence>
<keyword evidence="1" id="KW-0812">Transmembrane</keyword>
<proteinExistence type="predicted"/>
<name>A0A914HVX8_GLORO</name>
<dbReference type="AlphaFoldDB" id="A0A914HVX8"/>
<protein>
    <submittedName>
        <fullName evidence="3">Uncharacterized protein</fullName>
    </submittedName>
</protein>
<keyword evidence="1" id="KW-0472">Membrane</keyword>
<evidence type="ECO:0000313" key="3">
    <source>
        <dbReference type="WBParaSite" id="Gr19_v10_g4984.t1"/>
    </source>
</evidence>
<dbReference type="Proteomes" id="UP000887572">
    <property type="component" value="Unplaced"/>
</dbReference>